<evidence type="ECO:0000256" key="5">
    <source>
        <dbReference type="SAM" id="MobiDB-lite"/>
    </source>
</evidence>
<dbReference type="EMBL" id="JBFXLT010000061">
    <property type="protein sequence ID" value="KAL2811215.1"/>
    <property type="molecule type" value="Genomic_DNA"/>
</dbReference>
<feature type="region of interest" description="Disordered" evidence="5">
    <location>
        <begin position="311"/>
        <end position="342"/>
    </location>
</feature>
<keyword evidence="4" id="KW-0539">Nucleus</keyword>
<dbReference type="Pfam" id="PF00172">
    <property type="entry name" value="Zn_clus"/>
    <property type="match status" value="1"/>
</dbReference>
<feature type="compositionally biased region" description="Pro residues" evidence="5">
    <location>
        <begin position="158"/>
        <end position="179"/>
    </location>
</feature>
<feature type="compositionally biased region" description="Polar residues" evidence="5">
    <location>
        <begin position="536"/>
        <end position="547"/>
    </location>
</feature>
<evidence type="ECO:0000259" key="6">
    <source>
        <dbReference type="PROSITE" id="PS50048"/>
    </source>
</evidence>
<keyword evidence="8" id="KW-1185">Reference proteome</keyword>
<dbReference type="CDD" id="cd00067">
    <property type="entry name" value="GAL4"/>
    <property type="match status" value="1"/>
</dbReference>
<dbReference type="SMART" id="SM00066">
    <property type="entry name" value="GAL4"/>
    <property type="match status" value="1"/>
</dbReference>
<feature type="domain" description="Zn(2)-C6 fungal-type" evidence="6">
    <location>
        <begin position="221"/>
        <end position="251"/>
    </location>
</feature>
<dbReference type="SUPFAM" id="SSF57701">
    <property type="entry name" value="Zn2/Cys6 DNA-binding domain"/>
    <property type="match status" value="1"/>
</dbReference>
<sequence length="748" mass="82238">MTIALNRPPTRDPGAATMEMVPMDDNPRTLPQYSGPAPPMHRLPQADTPHGLPAAPSLYDQAWRQYPSQFESHPPEPRRTSNGPQPPLGSHTFPPMQSRELPQITEGPYGRPASLPAPAHAPIEPPPPHAGFHPMNGVAQESPPLSAPAEFTRARLSFPPPDAPPPHPNGEPPLPPHSLPPAQYATTVPPPSHTPAPFESSYFQNQSFNMRHRKATRAQQACDQCRSRKAKCDEGRPSCSHCKENNLTCIYKEVPPHKQEKSTQLVLDRMQQSDDMIESRFSHLEKLNMNHENILDQILALVSGKQVPPQPQLTPLKTYSGEPAAEPETKKQATAEGTTTAPAHNYVNGLIQNPNSEDGELSIPADHTTAAHKLLGWPTISKMLQPHGYDEDYVMKLEESRTFMLIHGRGDEVLDEGSSSKQTSFTTSVDESNPDTTSPNGTWKPKVKYNETPPEIRGIDENGVVSLDPDTVRRYLDSYLENLHKLHPFLNQQDLLQKTEQFIELYCPKPASAGQAASHKTSIEVPRGAKRKRSGETLQASPASGQPGSIPPVASTLPNAVVLLVLALGRICEVRDPPIRGPCTDRIIDYRNEPIPRARSRPAASPADPDALPTTQGSLYSLYQNHSASTTIPSADDKYITLPDPPHLQNVDTVPGLALYAFAAKILSTCGTTSLSFVQAALLAGLYTGQLAHPFKSHDWISQAARACLVLIRPRRYDGLPSSQWKDLVNFAFWTCLQLERCVWCSFP</sequence>
<dbReference type="Proteomes" id="UP001610334">
    <property type="component" value="Unassembled WGS sequence"/>
</dbReference>
<evidence type="ECO:0000256" key="2">
    <source>
        <dbReference type="ARBA" id="ARBA00023125"/>
    </source>
</evidence>
<dbReference type="InterPro" id="IPR053181">
    <property type="entry name" value="EcdB-like_regulator"/>
</dbReference>
<dbReference type="PANTHER" id="PTHR47785:SF4">
    <property type="entry name" value="ZN(II)2CYS6 TRANSCRIPTION FACTOR (EUROFUNG)"/>
    <property type="match status" value="1"/>
</dbReference>
<keyword evidence="1" id="KW-0805">Transcription regulation</keyword>
<accession>A0ABR4H7A6</accession>
<comment type="caution">
    <text evidence="7">The sequence shown here is derived from an EMBL/GenBank/DDBJ whole genome shotgun (WGS) entry which is preliminary data.</text>
</comment>
<feature type="compositionally biased region" description="Polar residues" evidence="5">
    <location>
        <begin position="417"/>
        <end position="441"/>
    </location>
</feature>
<evidence type="ECO:0000313" key="7">
    <source>
        <dbReference type="EMBL" id="KAL2811215.1"/>
    </source>
</evidence>
<dbReference type="PROSITE" id="PS00463">
    <property type="entry name" value="ZN2_CY6_FUNGAL_1"/>
    <property type="match status" value="1"/>
</dbReference>
<keyword evidence="3" id="KW-0804">Transcription</keyword>
<feature type="region of interest" description="Disordered" evidence="5">
    <location>
        <begin position="413"/>
        <end position="447"/>
    </location>
</feature>
<evidence type="ECO:0000256" key="4">
    <source>
        <dbReference type="ARBA" id="ARBA00023242"/>
    </source>
</evidence>
<name>A0ABR4H7A6_9EURO</name>
<dbReference type="PROSITE" id="PS50048">
    <property type="entry name" value="ZN2_CY6_FUNGAL_2"/>
    <property type="match status" value="1"/>
</dbReference>
<protein>
    <recommendedName>
        <fullName evidence="6">Zn(2)-C6 fungal-type domain-containing protein</fullName>
    </recommendedName>
</protein>
<dbReference type="InterPro" id="IPR036864">
    <property type="entry name" value="Zn2-C6_fun-type_DNA-bd_sf"/>
</dbReference>
<feature type="region of interest" description="Disordered" evidence="5">
    <location>
        <begin position="514"/>
        <end position="551"/>
    </location>
</feature>
<evidence type="ECO:0000256" key="1">
    <source>
        <dbReference type="ARBA" id="ARBA00023015"/>
    </source>
</evidence>
<gene>
    <name evidence="7" type="ORF">BJX63DRAFT_399915</name>
</gene>
<dbReference type="PANTHER" id="PTHR47785">
    <property type="entry name" value="ZN(II)2CYS6 TRANSCRIPTION FACTOR (EUROFUNG)-RELATED-RELATED"/>
    <property type="match status" value="1"/>
</dbReference>
<evidence type="ECO:0000256" key="3">
    <source>
        <dbReference type="ARBA" id="ARBA00023163"/>
    </source>
</evidence>
<dbReference type="Gene3D" id="4.10.240.10">
    <property type="entry name" value="Zn(2)-C6 fungal-type DNA-binding domain"/>
    <property type="match status" value="1"/>
</dbReference>
<keyword evidence="2" id="KW-0238">DNA-binding</keyword>
<dbReference type="InterPro" id="IPR001138">
    <property type="entry name" value="Zn2Cys6_DnaBD"/>
</dbReference>
<reference evidence="7 8" key="1">
    <citation type="submission" date="2024-07" db="EMBL/GenBank/DDBJ databases">
        <title>Section-level genome sequencing and comparative genomics of Aspergillus sections Usti and Cavernicolus.</title>
        <authorList>
            <consortium name="Lawrence Berkeley National Laboratory"/>
            <person name="Nybo J.L."/>
            <person name="Vesth T.C."/>
            <person name="Theobald S."/>
            <person name="Frisvad J.C."/>
            <person name="Larsen T.O."/>
            <person name="Kjaerboelling I."/>
            <person name="Rothschild-Mancinelli K."/>
            <person name="Lyhne E.K."/>
            <person name="Kogle M.E."/>
            <person name="Barry K."/>
            <person name="Clum A."/>
            <person name="Na H."/>
            <person name="Ledsgaard L."/>
            <person name="Lin J."/>
            <person name="Lipzen A."/>
            <person name="Kuo A."/>
            <person name="Riley R."/>
            <person name="Mondo S."/>
            <person name="Labutti K."/>
            <person name="Haridas S."/>
            <person name="Pangalinan J."/>
            <person name="Salamov A.A."/>
            <person name="Simmons B.A."/>
            <person name="Magnuson J.K."/>
            <person name="Chen J."/>
            <person name="Drula E."/>
            <person name="Henrissat B."/>
            <person name="Wiebenga A."/>
            <person name="Lubbers R.J."/>
            <person name="Gomes A.C."/>
            <person name="Makela M.R."/>
            <person name="Stajich J."/>
            <person name="Grigoriev I.V."/>
            <person name="Mortensen U.H."/>
            <person name="De Vries R.P."/>
            <person name="Baker S.E."/>
            <person name="Andersen M.R."/>
        </authorList>
    </citation>
    <scope>NUCLEOTIDE SEQUENCE [LARGE SCALE GENOMIC DNA]</scope>
    <source>
        <strain evidence="7 8">CBS 588.65</strain>
    </source>
</reference>
<feature type="region of interest" description="Disordered" evidence="5">
    <location>
        <begin position="1"/>
        <end position="200"/>
    </location>
</feature>
<evidence type="ECO:0000313" key="8">
    <source>
        <dbReference type="Proteomes" id="UP001610334"/>
    </source>
</evidence>
<organism evidence="7 8">
    <name type="scientific">Aspergillus granulosus</name>
    <dbReference type="NCBI Taxonomy" id="176169"/>
    <lineage>
        <taxon>Eukaryota</taxon>
        <taxon>Fungi</taxon>
        <taxon>Dikarya</taxon>
        <taxon>Ascomycota</taxon>
        <taxon>Pezizomycotina</taxon>
        <taxon>Eurotiomycetes</taxon>
        <taxon>Eurotiomycetidae</taxon>
        <taxon>Eurotiales</taxon>
        <taxon>Aspergillaceae</taxon>
        <taxon>Aspergillus</taxon>
        <taxon>Aspergillus subgen. Nidulantes</taxon>
    </lineage>
</organism>
<dbReference type="CDD" id="cd12148">
    <property type="entry name" value="fungal_TF_MHR"/>
    <property type="match status" value="1"/>
</dbReference>
<proteinExistence type="predicted"/>